<evidence type="ECO:0000313" key="3">
    <source>
        <dbReference type="Proteomes" id="UP000627984"/>
    </source>
</evidence>
<protein>
    <submittedName>
        <fullName evidence="2">Uncharacterized protein</fullName>
    </submittedName>
</protein>
<reference evidence="2" key="2">
    <citation type="submission" date="2022-09" db="EMBL/GenBank/DDBJ databases">
        <authorList>
            <person name="Sun Q."/>
            <person name="Ohkuma M."/>
        </authorList>
    </citation>
    <scope>NUCLEOTIDE SEQUENCE</scope>
    <source>
        <strain evidence="2">JCM 3093</strain>
    </source>
</reference>
<accession>A0AA37BIM0</accession>
<gene>
    <name evidence="2" type="ORF">GCM10010126_39310</name>
</gene>
<proteinExistence type="predicted"/>
<sequence length="138" mass="14922">MPALAIAVLTTEQEERYRLLGSHPTPINVTFALRRAPARQAGLTVAARAWPEPRRLRMPVLSTRASWRRIASGVVVGLAAGLAGNLVAGLAFGLATATVAVRYAAFLLCTRRWSRQALPWLLGRFLRGGRAGSHRQAA</sequence>
<evidence type="ECO:0000313" key="2">
    <source>
        <dbReference type="EMBL" id="GGK76239.1"/>
    </source>
</evidence>
<dbReference type="Proteomes" id="UP000627984">
    <property type="component" value="Unassembled WGS sequence"/>
</dbReference>
<name>A0AA37BIM0_9ACTN</name>
<keyword evidence="1" id="KW-0472">Membrane</keyword>
<organism evidence="2 3">
    <name type="scientific">Planomonospora parontospora</name>
    <dbReference type="NCBI Taxonomy" id="58119"/>
    <lineage>
        <taxon>Bacteria</taxon>
        <taxon>Bacillati</taxon>
        <taxon>Actinomycetota</taxon>
        <taxon>Actinomycetes</taxon>
        <taxon>Streptosporangiales</taxon>
        <taxon>Streptosporangiaceae</taxon>
        <taxon>Planomonospora</taxon>
    </lineage>
</organism>
<evidence type="ECO:0000256" key="1">
    <source>
        <dbReference type="SAM" id="Phobius"/>
    </source>
</evidence>
<dbReference type="AlphaFoldDB" id="A0AA37BIM0"/>
<keyword evidence="1" id="KW-0812">Transmembrane</keyword>
<comment type="caution">
    <text evidence="2">The sequence shown here is derived from an EMBL/GenBank/DDBJ whole genome shotgun (WGS) entry which is preliminary data.</text>
</comment>
<reference evidence="2" key="1">
    <citation type="journal article" date="2014" name="Int. J. Syst. Evol. Microbiol.">
        <title>Complete genome sequence of Corynebacterium casei LMG S-19264T (=DSM 44701T), isolated from a smear-ripened cheese.</title>
        <authorList>
            <consortium name="US DOE Joint Genome Institute (JGI-PGF)"/>
            <person name="Walter F."/>
            <person name="Albersmeier A."/>
            <person name="Kalinowski J."/>
            <person name="Ruckert C."/>
        </authorList>
    </citation>
    <scope>NUCLEOTIDE SEQUENCE</scope>
    <source>
        <strain evidence="2">JCM 3093</strain>
    </source>
</reference>
<dbReference type="RefSeq" id="WP_191896031.1">
    <property type="nucleotide sequence ID" value="NZ_BMQD01000012.1"/>
</dbReference>
<dbReference type="EMBL" id="BMQD01000012">
    <property type="protein sequence ID" value="GGK76239.1"/>
    <property type="molecule type" value="Genomic_DNA"/>
</dbReference>
<feature type="transmembrane region" description="Helical" evidence="1">
    <location>
        <begin position="66"/>
        <end position="84"/>
    </location>
</feature>
<keyword evidence="1" id="KW-1133">Transmembrane helix</keyword>